<comment type="caution">
    <text evidence="2">The sequence shown here is derived from an EMBL/GenBank/DDBJ whole genome shotgun (WGS) entry which is preliminary data.</text>
</comment>
<evidence type="ECO:0000313" key="2">
    <source>
        <dbReference type="EMBL" id="GAA1404446.1"/>
    </source>
</evidence>
<keyword evidence="2" id="KW-0540">Nuclease</keyword>
<dbReference type="SMART" id="SM00507">
    <property type="entry name" value="HNHc"/>
    <property type="match status" value="1"/>
</dbReference>
<organism evidence="2 3">
    <name type="scientific">Kitasatospora putterlickiae</name>
    <dbReference type="NCBI Taxonomy" id="221725"/>
    <lineage>
        <taxon>Bacteria</taxon>
        <taxon>Bacillati</taxon>
        <taxon>Actinomycetota</taxon>
        <taxon>Actinomycetes</taxon>
        <taxon>Kitasatosporales</taxon>
        <taxon>Streptomycetaceae</taxon>
        <taxon>Kitasatospora</taxon>
    </lineage>
</organism>
<keyword evidence="2" id="KW-0255">Endonuclease</keyword>
<dbReference type="Gene3D" id="1.10.30.50">
    <property type="match status" value="1"/>
</dbReference>
<proteinExistence type="predicted"/>
<feature type="domain" description="HNH nuclease" evidence="1">
    <location>
        <begin position="83"/>
        <end position="132"/>
    </location>
</feature>
<dbReference type="Proteomes" id="UP001499863">
    <property type="component" value="Unassembled WGS sequence"/>
</dbReference>
<keyword evidence="3" id="KW-1185">Reference proteome</keyword>
<keyword evidence="2" id="KW-0378">Hydrolase</keyword>
<dbReference type="PANTHER" id="PTHR33877:SF2">
    <property type="entry name" value="OS07G0170200 PROTEIN"/>
    <property type="match status" value="1"/>
</dbReference>
<dbReference type="Pfam" id="PF01844">
    <property type="entry name" value="HNH"/>
    <property type="match status" value="1"/>
</dbReference>
<dbReference type="EMBL" id="BAAAKJ010000279">
    <property type="protein sequence ID" value="GAA1404446.1"/>
    <property type="molecule type" value="Genomic_DNA"/>
</dbReference>
<gene>
    <name evidence="2" type="ORF">GCM10009639_50360</name>
</gene>
<sequence length="190" mass="21000">MPPWHARGRVAEVRSTLVLNASYEPLTTVSLQRAVVLVLQDKAVVEQAHPLRTMRGTGVTVPVPRVIRLQRYVRVPFRQQAPWSRRGVLVRDQHLCAYCGRRATTVDHLQPRSRGGGDTWLNTVAACAEDNQRKADRTPEQAGMTLLRSPFVPTPQATLMMALGLRVSDLRELADWLPSQVAAAPAPSAA</sequence>
<dbReference type="InterPro" id="IPR003615">
    <property type="entry name" value="HNH_nuc"/>
</dbReference>
<accession>A0ABP4J4W1</accession>
<name>A0ABP4J4W1_9ACTN</name>
<protein>
    <submittedName>
        <fullName evidence="2">HNH endonuclease</fullName>
    </submittedName>
</protein>
<evidence type="ECO:0000259" key="1">
    <source>
        <dbReference type="SMART" id="SM00507"/>
    </source>
</evidence>
<dbReference type="InterPro" id="IPR052892">
    <property type="entry name" value="NA-targeting_endonuclease"/>
</dbReference>
<reference evidence="3" key="1">
    <citation type="journal article" date="2019" name="Int. J. Syst. Evol. Microbiol.">
        <title>The Global Catalogue of Microorganisms (GCM) 10K type strain sequencing project: providing services to taxonomists for standard genome sequencing and annotation.</title>
        <authorList>
            <consortium name="The Broad Institute Genomics Platform"/>
            <consortium name="The Broad Institute Genome Sequencing Center for Infectious Disease"/>
            <person name="Wu L."/>
            <person name="Ma J."/>
        </authorList>
    </citation>
    <scope>NUCLEOTIDE SEQUENCE [LARGE SCALE GENOMIC DNA]</scope>
    <source>
        <strain evidence="3">JCM 12393</strain>
    </source>
</reference>
<dbReference type="PANTHER" id="PTHR33877">
    <property type="entry name" value="SLL1193 PROTEIN"/>
    <property type="match status" value="1"/>
</dbReference>
<dbReference type="InterPro" id="IPR002711">
    <property type="entry name" value="HNH"/>
</dbReference>
<evidence type="ECO:0000313" key="3">
    <source>
        <dbReference type="Proteomes" id="UP001499863"/>
    </source>
</evidence>
<dbReference type="GO" id="GO:0004519">
    <property type="term" value="F:endonuclease activity"/>
    <property type="evidence" value="ECO:0007669"/>
    <property type="project" value="UniProtKB-KW"/>
</dbReference>